<organism evidence="1 2">
    <name type="scientific">Brachionus plicatilis</name>
    <name type="common">Marine rotifer</name>
    <name type="synonym">Brachionus muelleri</name>
    <dbReference type="NCBI Taxonomy" id="10195"/>
    <lineage>
        <taxon>Eukaryota</taxon>
        <taxon>Metazoa</taxon>
        <taxon>Spiralia</taxon>
        <taxon>Gnathifera</taxon>
        <taxon>Rotifera</taxon>
        <taxon>Eurotatoria</taxon>
        <taxon>Monogononta</taxon>
        <taxon>Pseudotrocha</taxon>
        <taxon>Ploima</taxon>
        <taxon>Brachionidae</taxon>
        <taxon>Brachionus</taxon>
    </lineage>
</organism>
<dbReference type="Proteomes" id="UP000276133">
    <property type="component" value="Unassembled WGS sequence"/>
</dbReference>
<dbReference type="AlphaFoldDB" id="A0A3M7SW93"/>
<dbReference type="EMBL" id="REGN01000700">
    <property type="protein sequence ID" value="RNA39850.1"/>
    <property type="molecule type" value="Genomic_DNA"/>
</dbReference>
<proteinExistence type="predicted"/>
<keyword evidence="2" id="KW-1185">Reference proteome</keyword>
<evidence type="ECO:0000313" key="1">
    <source>
        <dbReference type="EMBL" id="RNA39850.1"/>
    </source>
</evidence>
<protein>
    <submittedName>
        <fullName evidence="1">Uncharacterized protein</fullName>
    </submittedName>
</protein>
<evidence type="ECO:0000313" key="2">
    <source>
        <dbReference type="Proteomes" id="UP000276133"/>
    </source>
</evidence>
<name>A0A3M7SW93_BRAPC</name>
<reference evidence="1 2" key="1">
    <citation type="journal article" date="2018" name="Sci. Rep.">
        <title>Genomic signatures of local adaptation to the degree of environmental predictability in rotifers.</title>
        <authorList>
            <person name="Franch-Gras L."/>
            <person name="Hahn C."/>
            <person name="Garcia-Roger E.M."/>
            <person name="Carmona M.J."/>
            <person name="Serra M."/>
            <person name="Gomez A."/>
        </authorList>
    </citation>
    <scope>NUCLEOTIDE SEQUENCE [LARGE SCALE GENOMIC DNA]</scope>
    <source>
        <strain evidence="1">HYR1</strain>
    </source>
</reference>
<sequence length="75" mass="8770">MTCLVLKPKLVKNPKIKVKTIFFVGVKVKFGLYFWKISHIQVNSGNDKILEKDVNQSFETWTLSLFINLKIEKNK</sequence>
<gene>
    <name evidence="1" type="ORF">BpHYR1_044388</name>
</gene>
<accession>A0A3M7SW93</accession>
<comment type="caution">
    <text evidence="1">The sequence shown here is derived from an EMBL/GenBank/DDBJ whole genome shotgun (WGS) entry which is preliminary data.</text>
</comment>